<evidence type="ECO:0000256" key="1">
    <source>
        <dbReference type="SAM" id="SignalP"/>
    </source>
</evidence>
<sequence>MKKLSLLLVLLLLLGCNKSDDNNNCNFLLNVGVNLTVNINLPQFSQLQFANNPVRVEGQGNEGLILIRGIGDNILAWDGADPNHSPGPCSALQLNGIDAECGCDDGNIYNLVTGQLVSQTNQPCTLKPYRVESLGNNTYLVTN</sequence>
<name>A0ABS7XYR3_9FLAO</name>
<keyword evidence="1" id="KW-0732">Signal</keyword>
<feature type="signal peptide" evidence="1">
    <location>
        <begin position="1"/>
        <end position="21"/>
    </location>
</feature>
<comment type="caution">
    <text evidence="2">The sequence shown here is derived from an EMBL/GenBank/DDBJ whole genome shotgun (WGS) entry which is preliminary data.</text>
</comment>
<evidence type="ECO:0000313" key="2">
    <source>
        <dbReference type="EMBL" id="MCA0152160.1"/>
    </source>
</evidence>
<dbReference type="EMBL" id="JAIUJS010000001">
    <property type="protein sequence ID" value="MCA0152160.1"/>
    <property type="molecule type" value="Genomic_DNA"/>
</dbReference>
<evidence type="ECO:0000313" key="3">
    <source>
        <dbReference type="Proteomes" id="UP001198402"/>
    </source>
</evidence>
<dbReference type="RefSeq" id="WP_224477098.1">
    <property type="nucleotide sequence ID" value="NZ_JAIUJS010000001.1"/>
</dbReference>
<organism evidence="2 3">
    <name type="scientific">Winogradskyella vincentii</name>
    <dbReference type="NCBI Taxonomy" id="2877122"/>
    <lineage>
        <taxon>Bacteria</taxon>
        <taxon>Pseudomonadati</taxon>
        <taxon>Bacteroidota</taxon>
        <taxon>Flavobacteriia</taxon>
        <taxon>Flavobacteriales</taxon>
        <taxon>Flavobacteriaceae</taxon>
        <taxon>Winogradskyella</taxon>
    </lineage>
</organism>
<accession>A0ABS7XYR3</accession>
<dbReference type="Proteomes" id="UP001198402">
    <property type="component" value="Unassembled WGS sequence"/>
</dbReference>
<proteinExistence type="predicted"/>
<evidence type="ECO:0008006" key="4">
    <source>
        <dbReference type="Google" id="ProtNLM"/>
    </source>
</evidence>
<keyword evidence="3" id="KW-1185">Reference proteome</keyword>
<gene>
    <name evidence="2" type="ORF">LBV24_02960</name>
</gene>
<dbReference type="PROSITE" id="PS51257">
    <property type="entry name" value="PROKAR_LIPOPROTEIN"/>
    <property type="match status" value="1"/>
</dbReference>
<protein>
    <recommendedName>
        <fullName evidence="4">Ferredoxin subunit of nitrite reductase or a ring-hydroxylating dioxygenase</fullName>
    </recommendedName>
</protein>
<feature type="chain" id="PRO_5046859416" description="Ferredoxin subunit of nitrite reductase or a ring-hydroxylating dioxygenase" evidence="1">
    <location>
        <begin position="22"/>
        <end position="143"/>
    </location>
</feature>
<reference evidence="3" key="1">
    <citation type="submission" date="2023-07" db="EMBL/GenBank/DDBJ databases">
        <authorList>
            <person name="Yue Y."/>
        </authorList>
    </citation>
    <scope>NUCLEOTIDE SEQUENCE [LARGE SCALE GENOMIC DNA]</scope>
    <source>
        <strain evidence="3">2Y89</strain>
    </source>
</reference>